<evidence type="ECO:0000259" key="2">
    <source>
        <dbReference type="PROSITE" id="PS50090"/>
    </source>
</evidence>
<comment type="caution">
    <text evidence="3">The sequence shown here is derived from an EMBL/GenBank/DDBJ whole genome shotgun (WGS) entry which is preliminary data.</text>
</comment>
<reference evidence="3 4" key="1">
    <citation type="journal article" date="2018" name="Cell">
        <title>The Chara Genome: Secondary Complexity and Implications for Plant Terrestrialization.</title>
        <authorList>
            <person name="Nishiyama T."/>
            <person name="Sakayama H."/>
            <person name="Vries J.D."/>
            <person name="Buschmann H."/>
            <person name="Saint-Marcoux D."/>
            <person name="Ullrich K.K."/>
            <person name="Haas F.B."/>
            <person name="Vanderstraeten L."/>
            <person name="Becker D."/>
            <person name="Lang D."/>
            <person name="Vosolsobe S."/>
            <person name="Rombauts S."/>
            <person name="Wilhelmsson P.K.I."/>
            <person name="Janitza P."/>
            <person name="Kern R."/>
            <person name="Heyl A."/>
            <person name="Rumpler F."/>
            <person name="Villalobos L.I.A.C."/>
            <person name="Clay J.M."/>
            <person name="Skokan R."/>
            <person name="Toyoda A."/>
            <person name="Suzuki Y."/>
            <person name="Kagoshima H."/>
            <person name="Schijlen E."/>
            <person name="Tajeshwar N."/>
            <person name="Catarino B."/>
            <person name="Hetherington A.J."/>
            <person name="Saltykova A."/>
            <person name="Bonnot C."/>
            <person name="Breuninger H."/>
            <person name="Symeonidi A."/>
            <person name="Radhakrishnan G.V."/>
            <person name="Van Nieuwerburgh F."/>
            <person name="Deforce D."/>
            <person name="Chang C."/>
            <person name="Karol K.G."/>
            <person name="Hedrich R."/>
            <person name="Ulvskov P."/>
            <person name="Glockner G."/>
            <person name="Delwiche C.F."/>
            <person name="Petrasek J."/>
            <person name="Van de Peer Y."/>
            <person name="Friml J."/>
            <person name="Beilby M."/>
            <person name="Dolan L."/>
            <person name="Kohara Y."/>
            <person name="Sugano S."/>
            <person name="Fujiyama A."/>
            <person name="Delaux P.-M."/>
            <person name="Quint M."/>
            <person name="TheiBen G."/>
            <person name="Hagemann M."/>
            <person name="Harholt J."/>
            <person name="Dunand C."/>
            <person name="Zachgo S."/>
            <person name="Langdale J."/>
            <person name="Maumus F."/>
            <person name="Straeten D.V.D."/>
            <person name="Gould S.B."/>
            <person name="Rensing S.A."/>
        </authorList>
    </citation>
    <scope>NUCLEOTIDE SEQUENCE [LARGE SCALE GENOMIC DNA]</scope>
    <source>
        <strain evidence="3 4">S276</strain>
    </source>
</reference>
<feature type="region of interest" description="Disordered" evidence="1">
    <location>
        <begin position="106"/>
        <end position="283"/>
    </location>
</feature>
<feature type="domain" description="Myb-like" evidence="2">
    <location>
        <begin position="296"/>
        <end position="359"/>
    </location>
</feature>
<dbReference type="PROSITE" id="PS50090">
    <property type="entry name" value="MYB_LIKE"/>
    <property type="match status" value="1"/>
</dbReference>
<feature type="compositionally biased region" description="Polar residues" evidence="1">
    <location>
        <begin position="582"/>
        <end position="591"/>
    </location>
</feature>
<dbReference type="InterPro" id="IPR001005">
    <property type="entry name" value="SANT/Myb"/>
</dbReference>
<feature type="compositionally biased region" description="Low complexity" evidence="1">
    <location>
        <begin position="145"/>
        <end position="158"/>
    </location>
</feature>
<protein>
    <recommendedName>
        <fullName evidence="2">Myb-like domain-containing protein</fullName>
    </recommendedName>
</protein>
<feature type="region of interest" description="Disordered" evidence="1">
    <location>
        <begin position="675"/>
        <end position="695"/>
    </location>
</feature>
<dbReference type="PANTHER" id="PTHR33492">
    <property type="entry name" value="OSJNBA0043A12.37 PROTEIN-RELATED"/>
    <property type="match status" value="1"/>
</dbReference>
<feature type="compositionally biased region" description="Gly residues" evidence="1">
    <location>
        <begin position="1"/>
        <end position="16"/>
    </location>
</feature>
<evidence type="ECO:0000256" key="1">
    <source>
        <dbReference type="SAM" id="MobiDB-lite"/>
    </source>
</evidence>
<dbReference type="PANTHER" id="PTHR33492:SF11">
    <property type="entry name" value="OS04G0670900 PROTEIN"/>
    <property type="match status" value="1"/>
</dbReference>
<feature type="compositionally biased region" description="Polar residues" evidence="1">
    <location>
        <begin position="162"/>
        <end position="177"/>
    </location>
</feature>
<gene>
    <name evidence="3" type="ORF">CBR_g57851</name>
</gene>
<keyword evidence="4" id="KW-1185">Reference proteome</keyword>
<feature type="compositionally biased region" description="Basic and acidic residues" evidence="1">
    <location>
        <begin position="449"/>
        <end position="459"/>
    </location>
</feature>
<sequence length="981" mass="105062">MAGMQGRAGVGVGQGGIRPATAEPPRRYDLSMYAHLQSWETPLPPSDEEPETEELPTLPLASGSTQLWSQTVRAGGSGCNEGGEYTSLLQQGLGDDDDGGLDLRFGSCSGGSKEASRTLIIDTDPSPRGVEQGGSQRTDQTTLCARASVAASVGPSAVLRRQGSTAPSADRSTSNWPARNGAAAGSPRVECARPSMPERTTPTQSDVRDAGACRPPVRPVPTVENITRGVSNMRAHSDGGDDDGVGGDDADKRLMEDVDAGDDDEDIPVRPLGKTGGRGEHAAGVLDDAGKSVTYWSPEEQLQLVRCKREQEMHLAGLGHNYGQMRTKDWKWDDIAKRMASAGKPKDADDCMKKWDNLFQNYKKIQRFQNASGRPDFFGLTNEERKEHNFKFRMERALYNEIHAGMLGNHTNFPPNIADTGNPDGRQLPRRGGGGGESVGSEAGGEGFPEERSSARESENNAGSGAGGGKRKNARQQVSESIADVMDRHGELMSSTIESSSKQQCSIFTRQCDILEQEVAVQKEHYAASNETQRMMCHALMEIAAKRLRSDDASTRVPLGGAQGWAAEVGGDYDDDFATGEDQAQATTSGVRESRGQRQSHHSASKRLMTPPPDTKQVRARDRRTDNADVHDVGDDDDEPLERRHLRSHTAGTPPPAASGHALAGETTVTGRLPAITAAPRPRNTAAEGGSVQRGGGGVVAAHAGAVGVEAAGAAGAVAGVSGSAPPVPAAKEEGAVVAMARDDARGEKRSDREGGEGGSNRPRRGVLSNDLVDCVVLSVDDKPFWTMGEGRRLYNIVHETREYFVAIASGLPPPAIPRSVVMPKSITRIARIADPSQLQQATSHASAVENIALCVLHGWVFKSVNRPRGYNLAFQYALESVATDIVRAMWYGEEWCNVVSPAVCAHTIDLSMDLPLWFAGVNVENRPDDDDMAAYQESTIICVAHAFRKAVQMGAVIDGEFISHDRLCRVADCFRLLLVA</sequence>
<dbReference type="Gramene" id="GBG66249">
    <property type="protein sequence ID" value="GBG66249"/>
    <property type="gene ID" value="CBR_g57851"/>
</dbReference>
<dbReference type="Gene3D" id="1.10.10.60">
    <property type="entry name" value="Homeodomain-like"/>
    <property type="match status" value="1"/>
</dbReference>
<dbReference type="Pfam" id="PF13837">
    <property type="entry name" value="Myb_DNA-bind_4"/>
    <property type="match status" value="1"/>
</dbReference>
<feature type="region of interest" description="Disordered" evidence="1">
    <location>
        <begin position="741"/>
        <end position="766"/>
    </location>
</feature>
<feature type="region of interest" description="Disordered" evidence="1">
    <location>
        <begin position="564"/>
        <end position="641"/>
    </location>
</feature>
<dbReference type="EMBL" id="BFEA01000071">
    <property type="protein sequence ID" value="GBG66249.1"/>
    <property type="molecule type" value="Genomic_DNA"/>
</dbReference>
<feature type="compositionally biased region" description="Acidic residues" evidence="1">
    <location>
        <begin position="257"/>
        <end position="266"/>
    </location>
</feature>
<feature type="compositionally biased region" description="Basic and acidic residues" evidence="1">
    <location>
        <begin position="741"/>
        <end position="756"/>
    </location>
</feature>
<proteinExistence type="predicted"/>
<name>A0A388K8A0_CHABU</name>
<organism evidence="3 4">
    <name type="scientific">Chara braunii</name>
    <name type="common">Braun's stonewort</name>
    <dbReference type="NCBI Taxonomy" id="69332"/>
    <lineage>
        <taxon>Eukaryota</taxon>
        <taxon>Viridiplantae</taxon>
        <taxon>Streptophyta</taxon>
        <taxon>Charophyceae</taxon>
        <taxon>Charales</taxon>
        <taxon>Characeae</taxon>
        <taxon>Chara</taxon>
    </lineage>
</organism>
<evidence type="ECO:0000313" key="3">
    <source>
        <dbReference type="EMBL" id="GBG66249.1"/>
    </source>
</evidence>
<evidence type="ECO:0000313" key="4">
    <source>
        <dbReference type="Proteomes" id="UP000265515"/>
    </source>
</evidence>
<feature type="compositionally biased region" description="Polar residues" evidence="1">
    <location>
        <begin position="133"/>
        <end position="143"/>
    </location>
</feature>
<dbReference type="AlphaFoldDB" id="A0A388K8A0"/>
<feature type="region of interest" description="Disordered" evidence="1">
    <location>
        <begin position="410"/>
        <end position="479"/>
    </location>
</feature>
<feature type="compositionally biased region" description="Gly residues" evidence="1">
    <location>
        <begin position="431"/>
        <end position="447"/>
    </location>
</feature>
<dbReference type="Proteomes" id="UP000265515">
    <property type="component" value="Unassembled WGS sequence"/>
</dbReference>
<feature type="region of interest" description="Disordered" evidence="1">
    <location>
        <begin position="1"/>
        <end position="25"/>
    </location>
</feature>
<dbReference type="InterPro" id="IPR044822">
    <property type="entry name" value="Myb_DNA-bind_4"/>
</dbReference>
<accession>A0A388K8A0</accession>
<feature type="region of interest" description="Disordered" evidence="1">
    <location>
        <begin position="38"/>
        <end position="62"/>
    </location>
</feature>
<feature type="compositionally biased region" description="Basic and acidic residues" evidence="1">
    <location>
        <begin position="616"/>
        <end position="633"/>
    </location>
</feature>
<dbReference type="OrthoDB" id="8933168at2759"/>